<accession>A0A918G7B0</accession>
<reference evidence="6" key="2">
    <citation type="submission" date="2020-09" db="EMBL/GenBank/DDBJ databases">
        <authorList>
            <person name="Sun Q."/>
            <person name="Ohkuma M."/>
        </authorList>
    </citation>
    <scope>NUCLEOTIDE SEQUENCE</scope>
    <source>
        <strain evidence="6">JCM 4386</strain>
    </source>
</reference>
<comment type="caution">
    <text evidence="6">The sequence shown here is derived from an EMBL/GenBank/DDBJ whole genome shotgun (WGS) entry which is preliminary data.</text>
</comment>
<dbReference type="RefSeq" id="WP_190153185.1">
    <property type="nucleotide sequence ID" value="NZ_BMTL01000036.1"/>
</dbReference>
<dbReference type="PANTHER" id="PTHR43201">
    <property type="entry name" value="ACYL-COA SYNTHETASE"/>
    <property type="match status" value="1"/>
</dbReference>
<proteinExistence type="inferred from homology"/>
<dbReference type="AlphaFoldDB" id="A0A918G7B0"/>
<gene>
    <name evidence="6" type="ORF">GCM10010269_67910</name>
</gene>
<evidence type="ECO:0000313" key="7">
    <source>
        <dbReference type="Proteomes" id="UP000606194"/>
    </source>
</evidence>
<sequence length="496" mass="52929">MNLSRLPAVRREQDPDAPAVGDDANGLLSNAAFDDLIDDYARHFAGRGVGRGDVVAVRLPNRAELVVAMFAAWRVGAALTPVNPALTARETSHQLTDSGARLVVVEATIAPGELPGSAAVLTLDDLAGQAPDVDLPEPLPDPDAGLDDLALVIYTSGTTGRPKGVELTHGNIDAMTAAMVESMRLTSDDHSMLILPLFHVNGIVVSVLSPLRAGGRATVVGRFSVRDFFAAVETARPTYFSGVPAIYAMLANLPPEVRPDTSSLRFVVCGAAPMPPQLIQAVEQRYGVRLIEGYGLSEATCASTSNPVDGVRRPGTVGLPLPHQRVAIMDRDGRPVPDGGIGEVVISGPTVMRGYLGRPEETARAVRDGWLHTGDVGRLDEDGYLVLVDRMKDMIIRGGENIYPKEIETVLHDHPAVLEAAVVGRPDEVMGEVPIAFLSVHGSDRPSASDIREFLTARLALYKIPDEVLIVPEVPKNAVGKIDKPALRRRLCERAG</sequence>
<dbReference type="InterPro" id="IPR020459">
    <property type="entry name" value="AMP-binding"/>
</dbReference>
<feature type="region of interest" description="Disordered" evidence="3">
    <location>
        <begin position="1"/>
        <end position="23"/>
    </location>
</feature>
<dbReference type="Pfam" id="PF00501">
    <property type="entry name" value="AMP-binding"/>
    <property type="match status" value="1"/>
</dbReference>
<feature type="domain" description="AMP-binding enzyme C-terminal" evidence="5">
    <location>
        <begin position="406"/>
        <end position="481"/>
    </location>
</feature>
<keyword evidence="2 6" id="KW-0436">Ligase</keyword>
<reference evidence="6" key="1">
    <citation type="journal article" date="2014" name="Int. J. Syst. Evol. Microbiol.">
        <title>Complete genome sequence of Corynebacterium casei LMG S-19264T (=DSM 44701T), isolated from a smear-ripened cheese.</title>
        <authorList>
            <consortium name="US DOE Joint Genome Institute (JGI-PGF)"/>
            <person name="Walter F."/>
            <person name="Albersmeier A."/>
            <person name="Kalinowski J."/>
            <person name="Ruckert C."/>
        </authorList>
    </citation>
    <scope>NUCLEOTIDE SEQUENCE</scope>
    <source>
        <strain evidence="6">JCM 4386</strain>
    </source>
</reference>
<dbReference type="InterPro" id="IPR042099">
    <property type="entry name" value="ANL_N_sf"/>
</dbReference>
<dbReference type="GO" id="GO:0031956">
    <property type="term" value="F:medium-chain fatty acid-CoA ligase activity"/>
    <property type="evidence" value="ECO:0007669"/>
    <property type="project" value="TreeGrafter"/>
</dbReference>
<dbReference type="Gene3D" id="3.30.300.30">
    <property type="match status" value="1"/>
</dbReference>
<dbReference type="InterPro" id="IPR000873">
    <property type="entry name" value="AMP-dep_synth/lig_dom"/>
</dbReference>
<evidence type="ECO:0000256" key="3">
    <source>
        <dbReference type="SAM" id="MobiDB-lite"/>
    </source>
</evidence>
<evidence type="ECO:0000259" key="5">
    <source>
        <dbReference type="Pfam" id="PF13193"/>
    </source>
</evidence>
<dbReference type="Gene3D" id="3.40.50.12780">
    <property type="entry name" value="N-terminal domain of ligase-like"/>
    <property type="match status" value="1"/>
</dbReference>
<dbReference type="Pfam" id="PF13193">
    <property type="entry name" value="AMP-binding_C"/>
    <property type="match status" value="1"/>
</dbReference>
<dbReference type="EMBL" id="BMTL01000036">
    <property type="protein sequence ID" value="GGS19300.1"/>
    <property type="molecule type" value="Genomic_DNA"/>
</dbReference>
<protein>
    <submittedName>
        <fullName evidence="6">Long-chain-fatty-acid--CoA ligase</fullName>
    </submittedName>
</protein>
<dbReference type="InterPro" id="IPR025110">
    <property type="entry name" value="AMP-bd_C"/>
</dbReference>
<dbReference type="FunFam" id="3.30.300.30:FF:000008">
    <property type="entry name" value="2,3-dihydroxybenzoate-AMP ligase"/>
    <property type="match status" value="1"/>
</dbReference>
<dbReference type="PROSITE" id="PS00455">
    <property type="entry name" value="AMP_BINDING"/>
    <property type="match status" value="1"/>
</dbReference>
<dbReference type="PANTHER" id="PTHR43201:SF5">
    <property type="entry name" value="MEDIUM-CHAIN ACYL-COA LIGASE ACSF2, MITOCHONDRIAL"/>
    <property type="match status" value="1"/>
</dbReference>
<dbReference type="GO" id="GO:0006631">
    <property type="term" value="P:fatty acid metabolic process"/>
    <property type="evidence" value="ECO:0007669"/>
    <property type="project" value="TreeGrafter"/>
</dbReference>
<dbReference type="InterPro" id="IPR020845">
    <property type="entry name" value="AMP-binding_CS"/>
</dbReference>
<name>A0A918G7B0_9ACTN</name>
<evidence type="ECO:0000256" key="1">
    <source>
        <dbReference type="ARBA" id="ARBA00006432"/>
    </source>
</evidence>
<organism evidence="6 7">
    <name type="scientific">Streptomyces humidus</name>
    <dbReference type="NCBI Taxonomy" id="52259"/>
    <lineage>
        <taxon>Bacteria</taxon>
        <taxon>Bacillati</taxon>
        <taxon>Actinomycetota</taxon>
        <taxon>Actinomycetes</taxon>
        <taxon>Kitasatosporales</taxon>
        <taxon>Streptomycetaceae</taxon>
        <taxon>Streptomyces</taxon>
    </lineage>
</organism>
<comment type="similarity">
    <text evidence="1">Belongs to the ATP-dependent AMP-binding enzyme family.</text>
</comment>
<feature type="domain" description="AMP-dependent synthetase/ligase" evidence="4">
    <location>
        <begin position="12"/>
        <end position="356"/>
    </location>
</feature>
<evidence type="ECO:0000313" key="6">
    <source>
        <dbReference type="EMBL" id="GGS19300.1"/>
    </source>
</evidence>
<evidence type="ECO:0000259" key="4">
    <source>
        <dbReference type="Pfam" id="PF00501"/>
    </source>
</evidence>
<dbReference type="Proteomes" id="UP000606194">
    <property type="component" value="Unassembled WGS sequence"/>
</dbReference>
<evidence type="ECO:0000256" key="2">
    <source>
        <dbReference type="ARBA" id="ARBA00022598"/>
    </source>
</evidence>
<keyword evidence="7" id="KW-1185">Reference proteome</keyword>
<dbReference type="PRINTS" id="PR00154">
    <property type="entry name" value="AMPBINDING"/>
</dbReference>
<dbReference type="InterPro" id="IPR045851">
    <property type="entry name" value="AMP-bd_C_sf"/>
</dbReference>
<dbReference type="SUPFAM" id="SSF56801">
    <property type="entry name" value="Acetyl-CoA synthetase-like"/>
    <property type="match status" value="1"/>
</dbReference>